<evidence type="ECO:0000313" key="2">
    <source>
        <dbReference type="EMBL" id="OAF54928.1"/>
    </source>
</evidence>
<dbReference type="Pfam" id="PF12511">
    <property type="entry name" value="DUF3716"/>
    <property type="match status" value="1"/>
</dbReference>
<dbReference type="GeneID" id="36291589"/>
<organism evidence="2">
    <name type="scientific">Pseudogymnoascus destructans</name>
    <dbReference type="NCBI Taxonomy" id="655981"/>
    <lineage>
        <taxon>Eukaryota</taxon>
        <taxon>Fungi</taxon>
        <taxon>Dikarya</taxon>
        <taxon>Ascomycota</taxon>
        <taxon>Pezizomycotina</taxon>
        <taxon>Leotiomycetes</taxon>
        <taxon>Thelebolales</taxon>
        <taxon>Thelebolaceae</taxon>
        <taxon>Pseudogymnoascus</taxon>
    </lineage>
</organism>
<dbReference type="AlphaFoldDB" id="A0A176ZYH2"/>
<dbReference type="InterPro" id="IPR022190">
    <property type="entry name" value="DUF3716"/>
</dbReference>
<protein>
    <submittedName>
        <fullName evidence="2">Uncharacterized protein</fullName>
    </submittedName>
</protein>
<reference evidence="2" key="1">
    <citation type="submission" date="2016-03" db="EMBL/GenBank/DDBJ databases">
        <title>Updated assembly of Pseudogymnoascus destructans, the fungus causing white-nose syndrome of bats.</title>
        <authorList>
            <person name="Palmer J.M."/>
            <person name="Drees K.P."/>
            <person name="Foster J.T."/>
            <person name="Lindner D.L."/>
        </authorList>
    </citation>
    <scope>NUCLEOTIDE SEQUENCE [LARGE SCALE GENOMIC DNA]</scope>
    <source>
        <strain evidence="2">20631-21</strain>
    </source>
</reference>
<evidence type="ECO:0000256" key="1">
    <source>
        <dbReference type="SAM" id="MobiDB-lite"/>
    </source>
</evidence>
<dbReference type="VEuPathDB" id="FungiDB:GMDG_05509"/>
<gene>
    <name evidence="2" type="ORF">VC83_08549</name>
</gene>
<feature type="region of interest" description="Disordered" evidence="1">
    <location>
        <begin position="134"/>
        <end position="162"/>
    </location>
</feature>
<feature type="compositionally biased region" description="Basic and acidic residues" evidence="1">
    <location>
        <begin position="137"/>
        <end position="158"/>
    </location>
</feature>
<name>A0A176ZYH2_9PEZI</name>
<dbReference type="RefSeq" id="XP_024320231.1">
    <property type="nucleotide sequence ID" value="XM_024472098.1"/>
</dbReference>
<accession>A0A176ZYH2</accession>
<dbReference type="OrthoDB" id="3437124at2759"/>
<proteinExistence type="predicted"/>
<dbReference type="VEuPathDB" id="FungiDB:GMDG_07128"/>
<dbReference type="Proteomes" id="UP000077154">
    <property type="component" value="Unassembled WGS sequence"/>
</dbReference>
<sequence>MPAVGQVFVEDLSEVFVDANIHIYLSPAAREPLPHPLPMLAPRVYTTVPYGTPGNVRLEHPQEIAGFYIQAAGENVARVSQVRSMGCEQCDAAYGEEGSRQIPFFTVCISFGNVQGGACASCVMKHQAAACSLYSSQDDREPTPPLKDDTPRPGERAGTRAHARKLVLTAAQRNGGRNAV</sequence>
<dbReference type="EMBL" id="KV441413">
    <property type="protein sequence ID" value="OAF54928.1"/>
    <property type="molecule type" value="Genomic_DNA"/>
</dbReference>